<dbReference type="EMBL" id="LT635757">
    <property type="protein sequence ID" value="SGZ50902.1"/>
    <property type="molecule type" value="Genomic_DNA"/>
</dbReference>
<organism evidence="3 6">
    <name type="scientific">Sungouiella intermedia</name>
    <dbReference type="NCBI Taxonomy" id="45354"/>
    <lineage>
        <taxon>Eukaryota</taxon>
        <taxon>Fungi</taxon>
        <taxon>Dikarya</taxon>
        <taxon>Ascomycota</taxon>
        <taxon>Saccharomycotina</taxon>
        <taxon>Pichiomycetes</taxon>
        <taxon>Metschnikowiaceae</taxon>
        <taxon>Sungouiella</taxon>
    </lineage>
</organism>
<keyword evidence="6" id="KW-1185">Reference proteome</keyword>
<reference evidence="5 6" key="1">
    <citation type="submission" date="2016-10" db="EMBL/GenBank/DDBJ databases">
        <authorList>
            <person name="de Groot N.N."/>
        </authorList>
    </citation>
    <scope>NUCLEOTIDE SEQUENCE [LARGE SCALE GENOMIC DNA]</scope>
    <source>
        <strain evidence="3 6">CBS 141442</strain>
        <strain evidence="4 5">PYCC 4715</strain>
    </source>
</reference>
<comment type="similarity">
    <text evidence="1">Belongs to the universal ribosomal protein uL30 family.</text>
</comment>
<proteinExistence type="inferred from homology"/>
<dbReference type="STRING" id="45354.A0A1L0DET4"/>
<dbReference type="Proteomes" id="UP000182334">
    <property type="component" value="Chromosome II"/>
</dbReference>
<evidence type="ECO:0000313" key="6">
    <source>
        <dbReference type="Proteomes" id="UP000182334"/>
    </source>
</evidence>
<dbReference type="Gene3D" id="3.30.1390.20">
    <property type="entry name" value="Ribosomal protein L30, ferredoxin-like fold domain"/>
    <property type="match status" value="1"/>
</dbReference>
<evidence type="ECO:0000313" key="4">
    <source>
        <dbReference type="EMBL" id="SGZ51194.1"/>
    </source>
</evidence>
<dbReference type="InterPro" id="IPR016082">
    <property type="entry name" value="Ribosomal_uL30_ferredoxin-like"/>
</dbReference>
<dbReference type="EMBL" id="LT635765">
    <property type="protein sequence ID" value="SGZ51194.1"/>
    <property type="molecule type" value="Genomic_DNA"/>
</dbReference>
<dbReference type="Proteomes" id="UP000182259">
    <property type="component" value="Chromosome II"/>
</dbReference>
<dbReference type="AlphaFoldDB" id="A0A1L0DET4"/>
<dbReference type="InterPro" id="IPR036919">
    <property type="entry name" value="Ribo_uL30_ferredoxin-like_sf"/>
</dbReference>
<dbReference type="Pfam" id="PF00327">
    <property type="entry name" value="Ribosomal_L30"/>
    <property type="match status" value="1"/>
</dbReference>
<evidence type="ECO:0000259" key="2">
    <source>
        <dbReference type="Pfam" id="PF00327"/>
    </source>
</evidence>
<gene>
    <name evidence="4" type="ORF">SAMEA4029009_CIC11G00000000149</name>
    <name evidence="3" type="ORF">SAMEA4029010_CIC11G00000004895</name>
</gene>
<accession>A0A1L0DET4</accession>
<evidence type="ECO:0000256" key="1">
    <source>
        <dbReference type="ARBA" id="ARBA00007594"/>
    </source>
</evidence>
<evidence type="ECO:0000313" key="5">
    <source>
        <dbReference type="Proteomes" id="UP000182259"/>
    </source>
</evidence>
<protein>
    <submittedName>
        <fullName evidence="4">CIC11C00000000149</fullName>
    </submittedName>
    <submittedName>
        <fullName evidence="3">CIC11C00000004895</fullName>
    </submittedName>
</protein>
<feature type="domain" description="Large ribosomal subunit protein uL30-like ferredoxin-like fold" evidence="2">
    <location>
        <begin position="8"/>
        <end position="58"/>
    </location>
</feature>
<name>A0A1L0DET4_9ASCO</name>
<dbReference type="OrthoDB" id="509901at2759"/>
<evidence type="ECO:0000313" key="3">
    <source>
        <dbReference type="EMBL" id="SGZ50902.1"/>
    </source>
</evidence>
<dbReference type="SUPFAM" id="SSF55129">
    <property type="entry name" value="Ribosomal protein L30p/L7e"/>
    <property type="match status" value="1"/>
</dbReference>
<sequence>MSSQQMFYRIKQLRSTIGMPPLVRKNIAALGLKRRNHVVYQAVSAATAHRLRVVKELVSIDLLDAADVDSHKATDKQTFPAGFAKVGEL</sequence>